<reference evidence="1 2" key="1">
    <citation type="submission" date="2020-08" db="EMBL/GenBank/DDBJ databases">
        <title>Whole genome shotgun sequence of Actinoplanes ianthinogenes NBRC 13996.</title>
        <authorList>
            <person name="Komaki H."/>
            <person name="Tamura T."/>
        </authorList>
    </citation>
    <scope>NUCLEOTIDE SEQUENCE [LARGE SCALE GENOMIC DNA]</scope>
    <source>
        <strain evidence="1 2">NBRC 13996</strain>
    </source>
</reference>
<name>A0ABN6C8I0_9ACTN</name>
<accession>A0ABN6C8I0</accession>
<sequence length="172" mass="19864">MDDLEPGLAGYVQLSISRRQQRRERREAMKVRHEPVRTWWAPWRKRCSCGCGWYPCPDAATIPPPAVTRSLHLGEEERDDEGHDGRVEHTWERPSWKCRSCGCAWPCEPARVILAAESDRVSLALYMSGHLEQAVVDLPRRPPSEMFDRFLRWTHVRAVHRQRSRGLAGLAA</sequence>
<evidence type="ECO:0000313" key="2">
    <source>
        <dbReference type="Proteomes" id="UP000676967"/>
    </source>
</evidence>
<dbReference type="Proteomes" id="UP000676967">
    <property type="component" value="Chromosome"/>
</dbReference>
<evidence type="ECO:0000313" key="1">
    <source>
        <dbReference type="EMBL" id="BCJ41730.1"/>
    </source>
</evidence>
<gene>
    <name evidence="1" type="ORF">Aiant_23870</name>
</gene>
<dbReference type="EMBL" id="AP023356">
    <property type="protein sequence ID" value="BCJ41730.1"/>
    <property type="molecule type" value="Genomic_DNA"/>
</dbReference>
<keyword evidence="2" id="KW-1185">Reference proteome</keyword>
<proteinExistence type="predicted"/>
<protein>
    <submittedName>
        <fullName evidence="1">Uncharacterized protein</fullName>
    </submittedName>
</protein>
<organism evidence="1 2">
    <name type="scientific">Actinoplanes ianthinogenes</name>
    <dbReference type="NCBI Taxonomy" id="122358"/>
    <lineage>
        <taxon>Bacteria</taxon>
        <taxon>Bacillati</taxon>
        <taxon>Actinomycetota</taxon>
        <taxon>Actinomycetes</taxon>
        <taxon>Micromonosporales</taxon>
        <taxon>Micromonosporaceae</taxon>
        <taxon>Actinoplanes</taxon>
    </lineage>
</organism>
<dbReference type="RefSeq" id="WP_229830672.1">
    <property type="nucleotide sequence ID" value="NZ_AP023356.1"/>
</dbReference>